<sequence>MKWRLGIALLVVPLAAHAQLVQWLYEFQRSTSALGVLTAQISLSGAQANNLALQAQQALSSSAIDLYIRDQVRQTVDKYGEKGQLIDGCYQVSMATQMGGISDSAASNAASALARIYTQSESGSASAGGIAGALGATKQVTQFPFAASVALRSARHASNYCTVSEAQLGYCSLNANGMQGGDQDFSLHLQPGKTYGWDQTEAMTDFTKRIAPVKPVPQSGKCSTPACVAALAARRDQEALMSMARFSFMRFSEAHETQKSATAGE</sequence>
<evidence type="ECO:0000313" key="2">
    <source>
        <dbReference type="Proteomes" id="UP000002287"/>
    </source>
</evidence>
<accession>A4JVA1</accession>
<gene>
    <name evidence="1" type="ordered locus">Bcep1808_7327</name>
</gene>
<dbReference type="AlphaFoldDB" id="A4JVA1"/>
<organism evidence="1 2">
    <name type="scientific">Burkholderia vietnamiensis (strain G4 / LMG 22486)</name>
    <name type="common">Burkholderia cepacia (strain R1808)</name>
    <dbReference type="NCBI Taxonomy" id="269482"/>
    <lineage>
        <taxon>Bacteria</taxon>
        <taxon>Pseudomonadati</taxon>
        <taxon>Pseudomonadota</taxon>
        <taxon>Betaproteobacteria</taxon>
        <taxon>Burkholderiales</taxon>
        <taxon>Burkholderiaceae</taxon>
        <taxon>Burkholderia</taxon>
        <taxon>Burkholderia cepacia complex</taxon>
    </lineage>
</organism>
<name>A4JVA1_BURVG</name>
<geneLocation type="plasmid" evidence="1 2">
    <name>pBVIE03</name>
</geneLocation>
<reference evidence="1 2" key="1">
    <citation type="submission" date="2007-03" db="EMBL/GenBank/DDBJ databases">
        <title>Complete sequence of plasmid pBVIE03 of Burkholderia vietnamiensis G4.</title>
        <authorList>
            <consortium name="US DOE Joint Genome Institute"/>
            <person name="Copeland A."/>
            <person name="Lucas S."/>
            <person name="Lapidus A."/>
            <person name="Barry K."/>
            <person name="Detter J.C."/>
            <person name="Glavina del Rio T."/>
            <person name="Hammon N."/>
            <person name="Israni S."/>
            <person name="Dalin E."/>
            <person name="Tice H."/>
            <person name="Pitluck S."/>
            <person name="Chain P."/>
            <person name="Malfatti S."/>
            <person name="Shin M."/>
            <person name="Vergez L."/>
            <person name="Schmutz J."/>
            <person name="Larimer F."/>
            <person name="Land M."/>
            <person name="Hauser L."/>
            <person name="Kyrpides N."/>
            <person name="Tiedje J."/>
            <person name="Richardson P."/>
        </authorList>
    </citation>
    <scope>NUCLEOTIDE SEQUENCE [LARGE SCALE GENOMIC DNA]</scope>
    <source>
        <strain evidence="2">G4 / LMG 22486</strain>
        <plasmid evidence="1 2">pBVIE03</plasmid>
    </source>
</reference>
<dbReference type="EMBL" id="CP000619">
    <property type="protein sequence ID" value="ABO60204.1"/>
    <property type="molecule type" value="Genomic_DNA"/>
</dbReference>
<dbReference type="Proteomes" id="UP000002287">
    <property type="component" value="Plasmid pBVIE03"/>
</dbReference>
<protein>
    <submittedName>
        <fullName evidence="1">Uncharacterized protein</fullName>
    </submittedName>
</protein>
<evidence type="ECO:0000313" key="1">
    <source>
        <dbReference type="EMBL" id="ABO60204.1"/>
    </source>
</evidence>
<dbReference type="HOGENOM" id="CLU_1048380_0_0_4"/>
<dbReference type="KEGG" id="bvi:Bcep1808_7327"/>
<keyword evidence="1" id="KW-0614">Plasmid</keyword>
<proteinExistence type="predicted"/>